<dbReference type="GO" id="GO:0004222">
    <property type="term" value="F:metalloendopeptidase activity"/>
    <property type="evidence" value="ECO:0007669"/>
    <property type="project" value="InterPro"/>
</dbReference>
<dbReference type="PANTHER" id="PTHR21711">
    <property type="entry name" value="MITOCHONDRIAL INNER MEMBRANE PROTEASE"/>
    <property type="match status" value="1"/>
</dbReference>
<evidence type="ECO:0000256" key="2">
    <source>
        <dbReference type="ARBA" id="ARBA00022670"/>
    </source>
</evidence>
<keyword evidence="3 6" id="KW-0479">Metal-binding</keyword>
<dbReference type="VEuPathDB" id="TriTrypDB:TcIL3000_10_5170"/>
<keyword evidence="4 6" id="KW-0378">Hydrolase</keyword>
<reference evidence="7" key="1">
    <citation type="journal article" date="2012" name="Proc. Natl. Acad. Sci. U.S.A.">
        <title>Antigenic diversity is generated by distinct evolutionary mechanisms in African trypanosome species.</title>
        <authorList>
            <person name="Jackson A.P."/>
            <person name="Berry A."/>
            <person name="Aslett M."/>
            <person name="Allison H.C."/>
            <person name="Burton P."/>
            <person name="Vavrova-Anderson J."/>
            <person name="Brown R."/>
            <person name="Browne H."/>
            <person name="Corton N."/>
            <person name="Hauser H."/>
            <person name="Gamble J."/>
            <person name="Gilderthorp R."/>
            <person name="Marcello L."/>
            <person name="McQuillan J."/>
            <person name="Otto T.D."/>
            <person name="Quail M.A."/>
            <person name="Sanders M.J."/>
            <person name="van Tonder A."/>
            <person name="Ginger M.L."/>
            <person name="Field M.C."/>
            <person name="Barry J.D."/>
            <person name="Hertz-Fowler C."/>
            <person name="Berriman M."/>
        </authorList>
    </citation>
    <scope>NUCLEOTIDE SEQUENCE</scope>
    <source>
        <strain evidence="7">IL3000</strain>
    </source>
</reference>
<dbReference type="EC" id="3.4.24.-" evidence="6"/>
<sequence length="231" mass="25396">MEGKPASAHEICEAAVDEVLATVNTVQYLIKSIEEITNTPFLRERIKCVSGVHSGSGNDNGGGGFADGSSAAGYLWRRMDEHCDKGDILLVEEHIVPEKTGAAPIMVPDKKILAAVERNLRHELIHAFDDARGVVEASDCTHQACSEIRAARLSGDCFVGQELSRGRLDFFRGGMQCVRRRAVLAVDKNPICRSFSERAVELVFKRCYSDYEPFAAPLYSMGSYGDENLRP</sequence>
<keyword evidence="2 6" id="KW-0645">Protease</keyword>
<accession>G0UWI6</accession>
<dbReference type="Pfam" id="PF09768">
    <property type="entry name" value="Peptidase_M76"/>
    <property type="match status" value="1"/>
</dbReference>
<evidence type="ECO:0000256" key="5">
    <source>
        <dbReference type="ARBA" id="ARBA00023049"/>
    </source>
</evidence>
<evidence type="ECO:0000256" key="6">
    <source>
        <dbReference type="RuleBase" id="RU364057"/>
    </source>
</evidence>
<evidence type="ECO:0000313" key="7">
    <source>
        <dbReference type="EMBL" id="CCC93752.1"/>
    </source>
</evidence>
<dbReference type="GO" id="GO:0033615">
    <property type="term" value="P:mitochondrial proton-transporting ATP synthase complex assembly"/>
    <property type="evidence" value="ECO:0007669"/>
    <property type="project" value="TreeGrafter"/>
</dbReference>
<dbReference type="GO" id="GO:0034982">
    <property type="term" value="P:mitochondrial protein processing"/>
    <property type="evidence" value="ECO:0007669"/>
    <property type="project" value="TreeGrafter"/>
</dbReference>
<dbReference type="GO" id="GO:0046872">
    <property type="term" value="F:metal ion binding"/>
    <property type="evidence" value="ECO:0007669"/>
    <property type="project" value="UniProtKB-KW"/>
</dbReference>
<dbReference type="GO" id="GO:0005739">
    <property type="term" value="C:mitochondrion"/>
    <property type="evidence" value="ECO:0007669"/>
    <property type="project" value="GOC"/>
</dbReference>
<organism evidence="7">
    <name type="scientific">Trypanosoma congolense (strain IL3000)</name>
    <dbReference type="NCBI Taxonomy" id="1068625"/>
    <lineage>
        <taxon>Eukaryota</taxon>
        <taxon>Discoba</taxon>
        <taxon>Euglenozoa</taxon>
        <taxon>Kinetoplastea</taxon>
        <taxon>Metakinetoplastina</taxon>
        <taxon>Trypanosomatida</taxon>
        <taxon>Trypanosomatidae</taxon>
        <taxon>Trypanosoma</taxon>
        <taxon>Nannomonas</taxon>
    </lineage>
</organism>
<dbReference type="EMBL" id="HE575323">
    <property type="protein sequence ID" value="CCC93752.1"/>
    <property type="molecule type" value="Genomic_DNA"/>
</dbReference>
<gene>
    <name evidence="7" type="ORF">TCIL3000_10_5170</name>
</gene>
<dbReference type="AlphaFoldDB" id="G0UWI6"/>
<keyword evidence="5 6" id="KW-0482">Metalloprotease</keyword>
<protein>
    <recommendedName>
        <fullName evidence="6">Mitochondrial inner membrane protease ATP23</fullName>
        <ecNumber evidence="6">3.4.24.-</ecNumber>
    </recommendedName>
</protein>
<evidence type="ECO:0000256" key="4">
    <source>
        <dbReference type="ARBA" id="ARBA00022801"/>
    </source>
</evidence>
<dbReference type="PANTHER" id="PTHR21711:SF0">
    <property type="entry name" value="MITOCHONDRIAL INNER MEMBRANE PROTEASE ATP23 HOMOLOG"/>
    <property type="match status" value="1"/>
</dbReference>
<proteinExistence type="inferred from homology"/>
<name>G0UWI6_TRYCI</name>
<evidence type="ECO:0000256" key="3">
    <source>
        <dbReference type="ARBA" id="ARBA00022723"/>
    </source>
</evidence>
<dbReference type="InterPro" id="IPR019165">
    <property type="entry name" value="Peptidase_M76_ATP23"/>
</dbReference>
<comment type="similarity">
    <text evidence="1 6">Belongs to the peptidase M76 family.</text>
</comment>
<evidence type="ECO:0000256" key="1">
    <source>
        <dbReference type="ARBA" id="ARBA00009915"/>
    </source>
</evidence>